<dbReference type="Proteomes" id="UP000054538">
    <property type="component" value="Unassembled WGS sequence"/>
</dbReference>
<feature type="non-terminal residue" evidence="2">
    <location>
        <position position="208"/>
    </location>
</feature>
<dbReference type="AlphaFoldDB" id="A0A0D0D395"/>
<feature type="region of interest" description="Disordered" evidence="1">
    <location>
        <begin position="16"/>
        <end position="49"/>
    </location>
</feature>
<evidence type="ECO:0000313" key="3">
    <source>
        <dbReference type="Proteomes" id="UP000054538"/>
    </source>
</evidence>
<accession>A0A0D0D395</accession>
<evidence type="ECO:0000313" key="2">
    <source>
        <dbReference type="EMBL" id="KIK74404.1"/>
    </source>
</evidence>
<reference evidence="2 3" key="1">
    <citation type="submission" date="2014-04" db="EMBL/GenBank/DDBJ databases">
        <authorList>
            <consortium name="DOE Joint Genome Institute"/>
            <person name="Kuo A."/>
            <person name="Kohler A."/>
            <person name="Jargeat P."/>
            <person name="Nagy L.G."/>
            <person name="Floudas D."/>
            <person name="Copeland A."/>
            <person name="Barry K.W."/>
            <person name="Cichocki N."/>
            <person name="Veneault-Fourrey C."/>
            <person name="LaButti K."/>
            <person name="Lindquist E.A."/>
            <person name="Lipzen A."/>
            <person name="Lundell T."/>
            <person name="Morin E."/>
            <person name="Murat C."/>
            <person name="Sun H."/>
            <person name="Tunlid A."/>
            <person name="Henrissat B."/>
            <person name="Grigoriev I.V."/>
            <person name="Hibbett D.S."/>
            <person name="Martin F."/>
            <person name="Nordberg H.P."/>
            <person name="Cantor M.N."/>
            <person name="Hua S.X."/>
        </authorList>
    </citation>
    <scope>NUCLEOTIDE SEQUENCE [LARGE SCALE GENOMIC DNA]</scope>
    <source>
        <strain evidence="2 3">Ve08.2h10</strain>
    </source>
</reference>
<reference evidence="3" key="2">
    <citation type="submission" date="2015-01" db="EMBL/GenBank/DDBJ databases">
        <title>Evolutionary Origins and Diversification of the Mycorrhizal Mutualists.</title>
        <authorList>
            <consortium name="DOE Joint Genome Institute"/>
            <consortium name="Mycorrhizal Genomics Consortium"/>
            <person name="Kohler A."/>
            <person name="Kuo A."/>
            <person name="Nagy L.G."/>
            <person name="Floudas D."/>
            <person name="Copeland A."/>
            <person name="Barry K.W."/>
            <person name="Cichocki N."/>
            <person name="Veneault-Fourrey C."/>
            <person name="LaButti K."/>
            <person name="Lindquist E.A."/>
            <person name="Lipzen A."/>
            <person name="Lundell T."/>
            <person name="Morin E."/>
            <person name="Murat C."/>
            <person name="Riley R."/>
            <person name="Ohm R."/>
            <person name="Sun H."/>
            <person name="Tunlid A."/>
            <person name="Henrissat B."/>
            <person name="Grigoriev I.V."/>
            <person name="Hibbett D.S."/>
            <person name="Martin F."/>
        </authorList>
    </citation>
    <scope>NUCLEOTIDE SEQUENCE [LARGE SCALE GENOMIC DNA]</scope>
    <source>
        <strain evidence="3">Ve08.2h10</strain>
    </source>
</reference>
<sequence>MPKRTRSVRSALENLGGWAKKLKGGRHQPTKENIAPGCSSQPVIPSRHEGIKGSTTLKISSAVAHSAGRVPARAALSPRPLANDAIALLHPATACEGSADERPRDSTRESLDAAWGGDGMPADELNLQGESTEELSGEDTGSDDGSYISQSDRLPPAGGGTYKSTEGYEHFEMHAQALCGSGMNRLPQSQQLNVNHIIMGDEDSVAPA</sequence>
<evidence type="ECO:0000256" key="1">
    <source>
        <dbReference type="SAM" id="MobiDB-lite"/>
    </source>
</evidence>
<dbReference type="HOGENOM" id="CLU_1323671_0_0_1"/>
<organism evidence="2 3">
    <name type="scientific">Paxillus rubicundulus Ve08.2h10</name>
    <dbReference type="NCBI Taxonomy" id="930991"/>
    <lineage>
        <taxon>Eukaryota</taxon>
        <taxon>Fungi</taxon>
        <taxon>Dikarya</taxon>
        <taxon>Basidiomycota</taxon>
        <taxon>Agaricomycotina</taxon>
        <taxon>Agaricomycetes</taxon>
        <taxon>Agaricomycetidae</taxon>
        <taxon>Boletales</taxon>
        <taxon>Paxilineae</taxon>
        <taxon>Paxillaceae</taxon>
        <taxon>Paxillus</taxon>
    </lineage>
</organism>
<dbReference type="InParanoid" id="A0A0D0D395"/>
<feature type="region of interest" description="Disordered" evidence="1">
    <location>
        <begin position="94"/>
        <end position="157"/>
    </location>
</feature>
<protein>
    <submittedName>
        <fullName evidence="2">Uncharacterized protein</fullName>
    </submittedName>
</protein>
<proteinExistence type="predicted"/>
<keyword evidence="3" id="KW-1185">Reference proteome</keyword>
<gene>
    <name evidence="2" type="ORF">PAXRUDRAFT_19906</name>
</gene>
<name>A0A0D0D395_9AGAM</name>
<dbReference type="EMBL" id="KN828892">
    <property type="protein sequence ID" value="KIK74404.1"/>
    <property type="molecule type" value="Genomic_DNA"/>
</dbReference>
<feature type="compositionally biased region" description="Basic and acidic residues" evidence="1">
    <location>
        <begin position="99"/>
        <end position="111"/>
    </location>
</feature>
<feature type="compositionally biased region" description="Acidic residues" evidence="1">
    <location>
        <begin position="131"/>
        <end position="142"/>
    </location>
</feature>